<evidence type="ECO:0000313" key="3">
    <source>
        <dbReference type="Proteomes" id="UP000561459"/>
    </source>
</evidence>
<keyword evidence="3" id="KW-1185">Reference proteome</keyword>
<dbReference type="AlphaFoldDB" id="A0A7W6C2T8"/>
<evidence type="ECO:0000259" key="1">
    <source>
        <dbReference type="Pfam" id="PF06904"/>
    </source>
</evidence>
<dbReference type="EMBL" id="JACIDY010000007">
    <property type="protein sequence ID" value="MBB3941120.1"/>
    <property type="molecule type" value="Genomic_DNA"/>
</dbReference>
<accession>A0A7W6C2T8</accession>
<protein>
    <recommendedName>
        <fullName evidence="1">Extensin-like C-terminal domain-containing protein</fullName>
    </recommendedName>
</protein>
<gene>
    <name evidence="2" type="ORF">GGR39_002788</name>
</gene>
<comment type="caution">
    <text evidence="2">The sequence shown here is derived from an EMBL/GenBank/DDBJ whole genome shotgun (WGS) entry which is preliminary data.</text>
</comment>
<dbReference type="InterPro" id="IPR009683">
    <property type="entry name" value="Extensin-like_C"/>
</dbReference>
<dbReference type="Pfam" id="PF06904">
    <property type="entry name" value="Extensin-like_C"/>
    <property type="match status" value="1"/>
</dbReference>
<evidence type="ECO:0000313" key="2">
    <source>
        <dbReference type="EMBL" id="MBB3941120.1"/>
    </source>
</evidence>
<feature type="domain" description="Extensin-like C-terminal" evidence="1">
    <location>
        <begin position="62"/>
        <end position="240"/>
    </location>
</feature>
<organism evidence="2 3">
    <name type="scientific">Novosphingobium fluoreni</name>
    <dbReference type="NCBI Taxonomy" id="1391222"/>
    <lineage>
        <taxon>Bacteria</taxon>
        <taxon>Pseudomonadati</taxon>
        <taxon>Pseudomonadota</taxon>
        <taxon>Alphaproteobacteria</taxon>
        <taxon>Sphingomonadales</taxon>
        <taxon>Sphingomonadaceae</taxon>
        <taxon>Novosphingobium</taxon>
    </lineage>
</organism>
<reference evidence="2 3" key="1">
    <citation type="submission" date="2020-08" db="EMBL/GenBank/DDBJ databases">
        <title>Genomic Encyclopedia of Type Strains, Phase IV (KMG-IV): sequencing the most valuable type-strain genomes for metagenomic binning, comparative biology and taxonomic classification.</title>
        <authorList>
            <person name="Goeker M."/>
        </authorList>
    </citation>
    <scope>NUCLEOTIDE SEQUENCE [LARGE SCALE GENOMIC DNA]</scope>
    <source>
        <strain evidence="2 3">DSM 27568</strain>
    </source>
</reference>
<dbReference type="RefSeq" id="WP_183617690.1">
    <property type="nucleotide sequence ID" value="NZ_JACIDY010000007.1"/>
</dbReference>
<dbReference type="Proteomes" id="UP000561459">
    <property type="component" value="Unassembled WGS sequence"/>
</dbReference>
<proteinExistence type="predicted"/>
<name>A0A7W6C2T8_9SPHN</name>
<sequence length="240" mass="26091">MRSSLDAWLFSALVMLCIAVGARVWLHQHPAYDPWAPLALSDAPGGWAMRTKIAQLRAEPASCRVFLERSEITFEVLPPTGEGTCRREDRQLLAPDRQLGLVLSPARSEATCAIGAALARWLVHGVQPQAKAILGSRVVALEHYGTNNCRRIGGGGTGSWSEHATGNAIDIAAFKLADGRRVSVLKDWRVDGDEARFLKGVRDAACLEFATVLSPDYNAAHADHLHFDQAQRAAGWSACR</sequence>